<proteinExistence type="predicted"/>
<keyword evidence="1" id="KW-1133">Transmembrane helix</keyword>
<evidence type="ECO:0000313" key="2">
    <source>
        <dbReference type="EMBL" id="GMH29435.1"/>
    </source>
</evidence>
<gene>
    <name evidence="2" type="ORF">Nepgr_031278</name>
</gene>
<keyword evidence="3" id="KW-1185">Reference proteome</keyword>
<keyword evidence="1" id="KW-0812">Transmembrane</keyword>
<sequence>MVPGGVHRVFIFGLLGFPAAPLILKLMHLLFPFLIVVEFGMLGESCSNDSLSCLARKILLAPANRGGAERVQRSSWDCTHVVFGCSTPANLGMSSGSTRTMILGID</sequence>
<evidence type="ECO:0000313" key="3">
    <source>
        <dbReference type="Proteomes" id="UP001279734"/>
    </source>
</evidence>
<reference evidence="2" key="1">
    <citation type="submission" date="2023-05" db="EMBL/GenBank/DDBJ databases">
        <title>Nepenthes gracilis genome sequencing.</title>
        <authorList>
            <person name="Fukushima K."/>
        </authorList>
    </citation>
    <scope>NUCLEOTIDE SEQUENCE</scope>
    <source>
        <strain evidence="2">SING2019-196</strain>
    </source>
</reference>
<name>A0AAD3TGE6_NEPGR</name>
<protein>
    <submittedName>
        <fullName evidence="2">Uncharacterized protein</fullName>
    </submittedName>
</protein>
<organism evidence="2 3">
    <name type="scientific">Nepenthes gracilis</name>
    <name type="common">Slender pitcher plant</name>
    <dbReference type="NCBI Taxonomy" id="150966"/>
    <lineage>
        <taxon>Eukaryota</taxon>
        <taxon>Viridiplantae</taxon>
        <taxon>Streptophyta</taxon>
        <taxon>Embryophyta</taxon>
        <taxon>Tracheophyta</taxon>
        <taxon>Spermatophyta</taxon>
        <taxon>Magnoliopsida</taxon>
        <taxon>eudicotyledons</taxon>
        <taxon>Gunneridae</taxon>
        <taxon>Pentapetalae</taxon>
        <taxon>Caryophyllales</taxon>
        <taxon>Nepenthaceae</taxon>
        <taxon>Nepenthes</taxon>
    </lineage>
</organism>
<comment type="caution">
    <text evidence="2">The sequence shown here is derived from an EMBL/GenBank/DDBJ whole genome shotgun (WGS) entry which is preliminary data.</text>
</comment>
<accession>A0AAD3TGE6</accession>
<evidence type="ECO:0000256" key="1">
    <source>
        <dbReference type="SAM" id="Phobius"/>
    </source>
</evidence>
<dbReference type="AlphaFoldDB" id="A0AAD3TGE6"/>
<feature type="transmembrane region" description="Helical" evidence="1">
    <location>
        <begin position="6"/>
        <end position="24"/>
    </location>
</feature>
<dbReference type="Proteomes" id="UP001279734">
    <property type="component" value="Unassembled WGS sequence"/>
</dbReference>
<keyword evidence="1" id="KW-0472">Membrane</keyword>
<dbReference type="EMBL" id="BSYO01000036">
    <property type="protein sequence ID" value="GMH29435.1"/>
    <property type="molecule type" value="Genomic_DNA"/>
</dbReference>